<evidence type="ECO:0008006" key="4">
    <source>
        <dbReference type="Google" id="ProtNLM"/>
    </source>
</evidence>
<feature type="transmembrane region" description="Helical" evidence="1">
    <location>
        <begin position="21"/>
        <end position="42"/>
    </location>
</feature>
<name>A0ABP9KJR4_9ACTN</name>
<evidence type="ECO:0000313" key="3">
    <source>
        <dbReference type="Proteomes" id="UP001500124"/>
    </source>
</evidence>
<proteinExistence type="predicted"/>
<dbReference type="Proteomes" id="UP001500124">
    <property type="component" value="Unassembled WGS sequence"/>
</dbReference>
<keyword evidence="1" id="KW-0472">Membrane</keyword>
<keyword evidence="3" id="KW-1185">Reference proteome</keyword>
<accession>A0ABP9KJR4</accession>
<protein>
    <recommendedName>
        <fullName evidence="4">SdpA family antimicrobial peptide system protein</fullName>
    </recommendedName>
</protein>
<keyword evidence="1" id="KW-0812">Transmembrane</keyword>
<comment type="caution">
    <text evidence="2">The sequence shown here is derived from an EMBL/GenBank/DDBJ whole genome shotgun (WGS) entry which is preliminary data.</text>
</comment>
<dbReference type="NCBIfam" id="TIGR04034">
    <property type="entry name" value="export_SdpA"/>
    <property type="match status" value="1"/>
</dbReference>
<evidence type="ECO:0000313" key="2">
    <source>
        <dbReference type="EMBL" id="GAA5060352.1"/>
    </source>
</evidence>
<dbReference type="InterPro" id="IPR023902">
    <property type="entry name" value="Sporulation_SdpA"/>
</dbReference>
<gene>
    <name evidence="2" type="ORF">GCM10023336_37030</name>
</gene>
<dbReference type="Pfam" id="PF17418">
    <property type="entry name" value="SdpA"/>
    <property type="match status" value="1"/>
</dbReference>
<evidence type="ECO:0000256" key="1">
    <source>
        <dbReference type="SAM" id="Phobius"/>
    </source>
</evidence>
<dbReference type="EMBL" id="BAABKC010000049">
    <property type="protein sequence ID" value="GAA5060352.1"/>
    <property type="molecule type" value="Genomic_DNA"/>
</dbReference>
<dbReference type="RefSeq" id="WP_345669332.1">
    <property type="nucleotide sequence ID" value="NZ_BAABKC010000049.1"/>
</dbReference>
<organism evidence="2 3">
    <name type="scientific">Streptomyces similanensis</name>
    <dbReference type="NCBI Taxonomy" id="1274988"/>
    <lineage>
        <taxon>Bacteria</taxon>
        <taxon>Bacillati</taxon>
        <taxon>Actinomycetota</taxon>
        <taxon>Actinomycetes</taxon>
        <taxon>Kitasatosporales</taxon>
        <taxon>Streptomycetaceae</taxon>
        <taxon>Streptomyces</taxon>
    </lineage>
</organism>
<keyword evidence="1" id="KW-1133">Transmembrane helix</keyword>
<reference evidence="3" key="1">
    <citation type="journal article" date="2019" name="Int. J. Syst. Evol. Microbiol.">
        <title>The Global Catalogue of Microorganisms (GCM) 10K type strain sequencing project: providing services to taxonomists for standard genome sequencing and annotation.</title>
        <authorList>
            <consortium name="The Broad Institute Genomics Platform"/>
            <consortium name="The Broad Institute Genome Sequencing Center for Infectious Disease"/>
            <person name="Wu L."/>
            <person name="Ma J."/>
        </authorList>
    </citation>
    <scope>NUCLEOTIDE SEQUENCE [LARGE SCALE GENOMIC DNA]</scope>
    <source>
        <strain evidence="3">JCM 18410</strain>
    </source>
</reference>
<sequence>MNNSLRKVRDSFTRSSGRTVTVSRRAIAAVCVVWAVAILYVAQEQLPKNAITLPAQKEARHTVVNVAPQGWAFFTKSPRDVEVVPYGKRSGHWQPLSMTPHSSPKNVFGFDRASRAQGVEIAMVLSAAKKGDWHPCKRDRESCLTEFGAPVRTIKSTSPEPSLCGTVGFLQERPTPWAWRDLVDETHTPERVMVLRVTC</sequence>